<feature type="region of interest" description="Disordered" evidence="1">
    <location>
        <begin position="43"/>
        <end position="62"/>
    </location>
</feature>
<reference evidence="2 3" key="1">
    <citation type="journal article" date="2014" name="J. Biotechnol.">
        <title>Complete genome sequence of the actinobacterium Amycolatopsis japonica MG417-CF17(T) (=DSM 44213T) producing (S,S)-N,N'-ethylenediaminedisuccinic acid.</title>
        <authorList>
            <person name="Stegmann E."/>
            <person name="Albersmeier A."/>
            <person name="Spohn M."/>
            <person name="Gert H."/>
            <person name="Weber T."/>
            <person name="Wohlleben W."/>
            <person name="Kalinowski J."/>
            <person name="Ruckert C."/>
        </authorList>
    </citation>
    <scope>NUCLEOTIDE SEQUENCE [LARGE SCALE GENOMIC DNA]</scope>
    <source>
        <strain evidence="3">MG417-CF17 (DSM 44213)</strain>
    </source>
</reference>
<evidence type="ECO:0000256" key="1">
    <source>
        <dbReference type="SAM" id="MobiDB-lite"/>
    </source>
</evidence>
<evidence type="ECO:0000313" key="2">
    <source>
        <dbReference type="EMBL" id="AIG81025.1"/>
    </source>
</evidence>
<evidence type="ECO:0008006" key="4">
    <source>
        <dbReference type="Google" id="ProtNLM"/>
    </source>
</evidence>
<dbReference type="PANTHER" id="PTHR36221:SF1">
    <property type="entry name" value="DUF742 DOMAIN-CONTAINING PROTEIN"/>
    <property type="match status" value="1"/>
</dbReference>
<protein>
    <recommendedName>
        <fullName evidence="4">DUF742 domain-containing protein</fullName>
    </recommendedName>
</protein>
<evidence type="ECO:0000313" key="3">
    <source>
        <dbReference type="Proteomes" id="UP000028492"/>
    </source>
</evidence>
<organism evidence="2 3">
    <name type="scientific">Amycolatopsis japonica</name>
    <dbReference type="NCBI Taxonomy" id="208439"/>
    <lineage>
        <taxon>Bacteria</taxon>
        <taxon>Bacillati</taxon>
        <taxon>Actinomycetota</taxon>
        <taxon>Actinomycetes</taxon>
        <taxon>Pseudonocardiales</taxon>
        <taxon>Pseudonocardiaceae</taxon>
        <taxon>Amycolatopsis</taxon>
        <taxon>Amycolatopsis japonica group</taxon>
    </lineage>
</organism>
<dbReference type="PANTHER" id="PTHR36221">
    <property type="entry name" value="DUF742 DOMAIN-CONTAINING PROTEIN"/>
    <property type="match status" value="1"/>
</dbReference>
<dbReference type="Pfam" id="PF05331">
    <property type="entry name" value="DUF742"/>
    <property type="match status" value="1"/>
</dbReference>
<dbReference type="InterPro" id="IPR007995">
    <property type="entry name" value="DUF742"/>
</dbReference>
<dbReference type="RefSeq" id="WP_037334464.1">
    <property type="nucleotide sequence ID" value="NZ_JBEOTC010000041.1"/>
</dbReference>
<feature type="region of interest" description="Disordered" evidence="1">
    <location>
        <begin position="1"/>
        <end position="26"/>
    </location>
</feature>
<dbReference type="Proteomes" id="UP000028492">
    <property type="component" value="Chromosome"/>
</dbReference>
<sequence length="170" mass="18684">MGNRHELRSVREHRLATPGSPTVRPTARIPSSAALARVAQEATIPSIPAARRPPRQERKRTRVRPYVRTGGRTQSKRNFAIEAMISVRNDAPWTAPGFSVEFHSVRSLCRRPTSVAEVAASLCVPLGVAKVLLGDMAELGLVTVHETQAEFDGHPALALMERVLQGLRRL</sequence>
<name>A0A075VDP7_9PSEU</name>
<proteinExistence type="predicted"/>
<feature type="compositionally biased region" description="Basic and acidic residues" evidence="1">
    <location>
        <begin position="1"/>
        <end position="15"/>
    </location>
</feature>
<dbReference type="STRING" id="208439.AJAP_41245"/>
<gene>
    <name evidence="2" type="ORF">AJAP_41245</name>
</gene>
<dbReference type="eggNOG" id="COG1846">
    <property type="taxonomic scope" value="Bacteria"/>
</dbReference>
<accession>A0A075VDP7</accession>
<dbReference type="HOGENOM" id="CLU_074078_2_1_11"/>
<dbReference type="KEGG" id="aja:AJAP_41245"/>
<dbReference type="EMBL" id="CP008953">
    <property type="protein sequence ID" value="AIG81025.1"/>
    <property type="molecule type" value="Genomic_DNA"/>
</dbReference>
<dbReference type="AlphaFoldDB" id="A0A075VDP7"/>
<keyword evidence="3" id="KW-1185">Reference proteome</keyword>